<sequence length="197" mass="22403">MLSGLDEIIRRLQSLDLAALSETELAALHDGLQNARGQFDALTADVAWERAAKWWKAMPPEDMRTIRLLLKGARLTPQVLQGAPQYTPLLILLDIEDPNVVRLWAQMTSDTRAQRLDDLRSAMKLTEVRRASTPWDDRKESEHLAYEVLGMTASARWADIRAAYRSLAARHHPDKGGDPQWFKALQKAYALLESRYL</sequence>
<dbReference type="SMART" id="SM00271">
    <property type="entry name" value="DnaJ"/>
    <property type="match status" value="1"/>
</dbReference>
<dbReference type="InterPro" id="IPR036869">
    <property type="entry name" value="J_dom_sf"/>
</dbReference>
<reference evidence="4 5" key="1">
    <citation type="submission" date="2022-11" db="EMBL/GenBank/DDBJ databases">
        <title>Study of microbial diversity in lake waters.</title>
        <authorList>
            <person name="Zhang J."/>
        </authorList>
    </citation>
    <scope>NUCLEOTIDE SEQUENCE [LARGE SCALE GENOMIC DNA]</scope>
    <source>
        <strain evidence="4 5">DT12</strain>
    </source>
</reference>
<dbReference type="RefSeq" id="WP_267153050.1">
    <property type="nucleotide sequence ID" value="NZ_JAPMLT010000013.1"/>
</dbReference>
<dbReference type="EMBL" id="JAPMLT010000013">
    <property type="protein sequence ID" value="MCX7571799.1"/>
    <property type="molecule type" value="Genomic_DNA"/>
</dbReference>
<dbReference type="Gene3D" id="1.10.287.110">
    <property type="entry name" value="DnaJ domain"/>
    <property type="match status" value="1"/>
</dbReference>
<keyword evidence="5" id="KW-1185">Reference proteome</keyword>
<dbReference type="CDD" id="cd06257">
    <property type="entry name" value="DnaJ"/>
    <property type="match status" value="1"/>
</dbReference>
<evidence type="ECO:0000256" key="1">
    <source>
        <dbReference type="ARBA" id="ARBA00022705"/>
    </source>
</evidence>
<gene>
    <name evidence="4" type="ORF">OS242_17790</name>
</gene>
<protein>
    <submittedName>
        <fullName evidence="4">DnaJ domain-containing protein</fullName>
    </submittedName>
</protein>
<dbReference type="SUPFAM" id="SSF46565">
    <property type="entry name" value="Chaperone J-domain"/>
    <property type="match status" value="1"/>
</dbReference>
<evidence type="ECO:0000313" key="5">
    <source>
        <dbReference type="Proteomes" id="UP001208017"/>
    </source>
</evidence>
<dbReference type="PROSITE" id="PS50076">
    <property type="entry name" value="DNAJ_2"/>
    <property type="match status" value="1"/>
</dbReference>
<dbReference type="InterPro" id="IPR001623">
    <property type="entry name" value="DnaJ_domain"/>
</dbReference>
<feature type="domain" description="J" evidence="3">
    <location>
        <begin position="144"/>
        <end position="197"/>
    </location>
</feature>
<accession>A0ABT3X4H1</accession>
<dbReference type="PRINTS" id="PR00625">
    <property type="entry name" value="JDOMAIN"/>
</dbReference>
<name>A0ABT3X4H1_9BACL</name>
<dbReference type="Proteomes" id="UP001208017">
    <property type="component" value="Unassembled WGS sequence"/>
</dbReference>
<keyword evidence="2" id="KW-0346">Stress response</keyword>
<evidence type="ECO:0000256" key="2">
    <source>
        <dbReference type="ARBA" id="ARBA00023016"/>
    </source>
</evidence>
<organism evidence="4 5">
    <name type="scientific">Tumebacillus lacus</name>
    <dbReference type="NCBI Taxonomy" id="2995335"/>
    <lineage>
        <taxon>Bacteria</taxon>
        <taxon>Bacillati</taxon>
        <taxon>Bacillota</taxon>
        <taxon>Bacilli</taxon>
        <taxon>Bacillales</taxon>
        <taxon>Alicyclobacillaceae</taxon>
        <taxon>Tumebacillus</taxon>
    </lineage>
</organism>
<comment type="caution">
    <text evidence="4">The sequence shown here is derived from an EMBL/GenBank/DDBJ whole genome shotgun (WGS) entry which is preliminary data.</text>
</comment>
<evidence type="ECO:0000313" key="4">
    <source>
        <dbReference type="EMBL" id="MCX7571799.1"/>
    </source>
</evidence>
<dbReference type="Pfam" id="PF00226">
    <property type="entry name" value="DnaJ"/>
    <property type="match status" value="1"/>
</dbReference>
<keyword evidence="1" id="KW-0235">DNA replication</keyword>
<evidence type="ECO:0000259" key="3">
    <source>
        <dbReference type="PROSITE" id="PS50076"/>
    </source>
</evidence>
<proteinExistence type="predicted"/>